<dbReference type="Pfam" id="PF00107">
    <property type="entry name" value="ADH_zinc_N"/>
    <property type="match status" value="1"/>
</dbReference>
<dbReference type="InterPro" id="IPR011032">
    <property type="entry name" value="GroES-like_sf"/>
</dbReference>
<keyword evidence="4" id="KW-0862">Zinc</keyword>
<keyword evidence="5" id="KW-0560">Oxidoreductase</keyword>
<dbReference type="KEGG" id="cohn:KCTCHS21_09330"/>
<keyword evidence="9" id="KW-1185">Reference proteome</keyword>
<evidence type="ECO:0000313" key="8">
    <source>
        <dbReference type="EMBL" id="BBI31534.1"/>
    </source>
</evidence>
<evidence type="ECO:0000259" key="7">
    <source>
        <dbReference type="Pfam" id="PF08240"/>
    </source>
</evidence>
<dbReference type="EMBL" id="AP019400">
    <property type="protein sequence ID" value="BBI31534.1"/>
    <property type="molecule type" value="Genomic_DNA"/>
</dbReference>
<dbReference type="AlphaFoldDB" id="A0A3T1D0D0"/>
<dbReference type="InterPro" id="IPR013149">
    <property type="entry name" value="ADH-like_C"/>
</dbReference>
<evidence type="ECO:0000256" key="5">
    <source>
        <dbReference type="ARBA" id="ARBA00023002"/>
    </source>
</evidence>
<evidence type="ECO:0000256" key="4">
    <source>
        <dbReference type="ARBA" id="ARBA00022833"/>
    </source>
</evidence>
<evidence type="ECO:0000313" key="9">
    <source>
        <dbReference type="Proteomes" id="UP000289856"/>
    </source>
</evidence>
<evidence type="ECO:0000256" key="1">
    <source>
        <dbReference type="ARBA" id="ARBA00001947"/>
    </source>
</evidence>
<evidence type="ECO:0000256" key="2">
    <source>
        <dbReference type="ARBA" id="ARBA00008072"/>
    </source>
</evidence>
<dbReference type="InterPro" id="IPR036291">
    <property type="entry name" value="NAD(P)-bd_dom_sf"/>
</dbReference>
<comment type="cofactor">
    <cofactor evidence="1">
        <name>Zn(2+)</name>
        <dbReference type="ChEBI" id="CHEBI:29105"/>
    </cofactor>
</comment>
<protein>
    <submittedName>
        <fullName evidence="8">L-threonine 3-dehydrogenase</fullName>
    </submittedName>
</protein>
<dbReference type="OrthoDB" id="9806940at2"/>
<dbReference type="Pfam" id="PF08240">
    <property type="entry name" value="ADH_N"/>
    <property type="match status" value="1"/>
</dbReference>
<dbReference type="SUPFAM" id="SSF50129">
    <property type="entry name" value="GroES-like"/>
    <property type="match status" value="1"/>
</dbReference>
<dbReference type="RefSeq" id="WP_130605405.1">
    <property type="nucleotide sequence ID" value="NZ_AP019400.1"/>
</dbReference>
<name>A0A3T1D0D0_9BACL</name>
<gene>
    <name evidence="8" type="primary">tdh_2</name>
    <name evidence="8" type="ORF">KCTCHS21_09330</name>
</gene>
<proteinExistence type="inferred from homology"/>
<dbReference type="Gene3D" id="3.40.50.720">
    <property type="entry name" value="NAD(P)-binding Rossmann-like Domain"/>
    <property type="match status" value="1"/>
</dbReference>
<sequence>MIGKGVVFTEKLKVAYQDVSIPTPLDDEIMIDIEHSWISNGTESSFLRGERTDGETPFRDGDPLPFPQVAGYQKVGTITSLGKDVQGFTIGDQVFATISKVNDLFYSTGGHVSPAVTHESQVWKLPAEVDPIAYSGLVLTQVGYNCGMAPPVNAGDYAIVIGDGMVGQWAAQTLLHRGAQVIVLGRHNDRLDLLPEGIQKANVKSSSIQEAVKDVTDKFSIIVDTVGSLATVTELISLAQHGCHLVSAGFLGEDGKIDIQMLRSKNATLYCPSGWSQDAMDATLQGITEGWLQTTSLITHRFPVQQAKEAWDLILDPKQAKLGVILDWI</sequence>
<dbReference type="Gene3D" id="3.90.180.10">
    <property type="entry name" value="Medium-chain alcohol dehydrogenases, catalytic domain"/>
    <property type="match status" value="2"/>
</dbReference>
<dbReference type="PANTHER" id="PTHR43350">
    <property type="entry name" value="NAD-DEPENDENT ALCOHOL DEHYDROGENASE"/>
    <property type="match status" value="1"/>
</dbReference>
<keyword evidence="3" id="KW-0479">Metal-binding</keyword>
<evidence type="ECO:0000256" key="3">
    <source>
        <dbReference type="ARBA" id="ARBA00022723"/>
    </source>
</evidence>
<dbReference type="PANTHER" id="PTHR43350:SF17">
    <property type="entry name" value="NAD-DEPENDENT ALCOHOL DEHYDROGENASE"/>
    <property type="match status" value="1"/>
</dbReference>
<evidence type="ECO:0000259" key="6">
    <source>
        <dbReference type="Pfam" id="PF00107"/>
    </source>
</evidence>
<feature type="domain" description="Alcohol dehydrogenase-like N-terminal" evidence="7">
    <location>
        <begin position="61"/>
        <end position="126"/>
    </location>
</feature>
<comment type="similarity">
    <text evidence="2">Belongs to the zinc-containing alcohol dehydrogenase family.</text>
</comment>
<dbReference type="GO" id="GO:0046872">
    <property type="term" value="F:metal ion binding"/>
    <property type="evidence" value="ECO:0007669"/>
    <property type="project" value="UniProtKB-KW"/>
</dbReference>
<dbReference type="SUPFAM" id="SSF51735">
    <property type="entry name" value="NAD(P)-binding Rossmann-fold domains"/>
    <property type="match status" value="1"/>
</dbReference>
<dbReference type="InterPro" id="IPR013154">
    <property type="entry name" value="ADH-like_N"/>
</dbReference>
<feature type="domain" description="Alcohol dehydrogenase-like C-terminal" evidence="6">
    <location>
        <begin position="166"/>
        <end position="271"/>
    </location>
</feature>
<dbReference type="Proteomes" id="UP000289856">
    <property type="component" value="Chromosome"/>
</dbReference>
<dbReference type="GO" id="GO:0016491">
    <property type="term" value="F:oxidoreductase activity"/>
    <property type="evidence" value="ECO:0007669"/>
    <property type="project" value="UniProtKB-KW"/>
</dbReference>
<organism evidence="8 9">
    <name type="scientific">Cohnella abietis</name>
    <dbReference type="NCBI Taxonomy" id="2507935"/>
    <lineage>
        <taxon>Bacteria</taxon>
        <taxon>Bacillati</taxon>
        <taxon>Bacillota</taxon>
        <taxon>Bacilli</taxon>
        <taxon>Bacillales</taxon>
        <taxon>Paenibacillaceae</taxon>
        <taxon>Cohnella</taxon>
    </lineage>
</organism>
<accession>A0A3T1D0D0</accession>
<reference evidence="8 9" key="1">
    <citation type="submission" date="2019-01" db="EMBL/GenBank/DDBJ databases">
        <title>Complete genome sequence of Cohnella hallensis HS21 isolated from Korean fir (Abies koreana) rhizospheric soil.</title>
        <authorList>
            <person name="Jiang L."/>
            <person name="Kang S.W."/>
            <person name="Kim S."/>
            <person name="Jung J."/>
            <person name="Kim C.Y."/>
            <person name="Kim D.H."/>
            <person name="Kim S.W."/>
            <person name="Lee J."/>
        </authorList>
    </citation>
    <scope>NUCLEOTIDE SEQUENCE [LARGE SCALE GENOMIC DNA]</scope>
    <source>
        <strain evidence="8 9">HS21</strain>
    </source>
</reference>